<keyword evidence="3" id="KW-1015">Disulfide bond</keyword>
<dbReference type="EMBL" id="AJVK01062568">
    <property type="status" value="NOT_ANNOTATED_CDS"/>
    <property type="molecule type" value="Genomic_DNA"/>
</dbReference>
<dbReference type="PANTHER" id="PTHR11640">
    <property type="entry name" value="NEPHRIN"/>
    <property type="match status" value="1"/>
</dbReference>
<keyword evidence="5" id="KW-0393">Immunoglobulin domain</keyword>
<evidence type="ECO:0000256" key="3">
    <source>
        <dbReference type="ARBA" id="ARBA00023157"/>
    </source>
</evidence>
<dbReference type="VEuPathDB" id="VectorBase:PPAPM1_003336"/>
<dbReference type="Gene3D" id="2.60.40.10">
    <property type="entry name" value="Immunoglobulins"/>
    <property type="match status" value="1"/>
</dbReference>
<dbReference type="GO" id="GO:0050839">
    <property type="term" value="F:cell adhesion molecule binding"/>
    <property type="evidence" value="ECO:0007669"/>
    <property type="project" value="TreeGrafter"/>
</dbReference>
<keyword evidence="2" id="KW-0472">Membrane</keyword>
<keyword evidence="4" id="KW-0325">Glycoprotein</keyword>
<dbReference type="PANTHER" id="PTHR11640:SF134">
    <property type="entry name" value="ECHINOID, ISOFORM A-RELATED"/>
    <property type="match status" value="1"/>
</dbReference>
<organism evidence="6 7">
    <name type="scientific">Phlebotomus papatasi</name>
    <name type="common">Sandfly</name>
    <dbReference type="NCBI Taxonomy" id="29031"/>
    <lineage>
        <taxon>Eukaryota</taxon>
        <taxon>Metazoa</taxon>
        <taxon>Ecdysozoa</taxon>
        <taxon>Arthropoda</taxon>
        <taxon>Hexapoda</taxon>
        <taxon>Insecta</taxon>
        <taxon>Pterygota</taxon>
        <taxon>Neoptera</taxon>
        <taxon>Endopterygota</taxon>
        <taxon>Diptera</taxon>
        <taxon>Nematocera</taxon>
        <taxon>Psychodoidea</taxon>
        <taxon>Psychodidae</taxon>
        <taxon>Phlebotomus</taxon>
        <taxon>Phlebotomus</taxon>
    </lineage>
</organism>
<comment type="subcellular location">
    <subcellularLocation>
        <location evidence="1">Membrane</location>
        <topology evidence="1">Single-pass type I membrane protein</topology>
    </subcellularLocation>
</comment>
<dbReference type="GO" id="GO:0098609">
    <property type="term" value="P:cell-cell adhesion"/>
    <property type="evidence" value="ECO:0007669"/>
    <property type="project" value="TreeGrafter"/>
</dbReference>
<evidence type="ECO:0000256" key="4">
    <source>
        <dbReference type="ARBA" id="ARBA00023180"/>
    </source>
</evidence>
<dbReference type="InterPro" id="IPR007110">
    <property type="entry name" value="Ig-like_dom"/>
</dbReference>
<evidence type="ECO:0000256" key="5">
    <source>
        <dbReference type="ARBA" id="ARBA00023319"/>
    </source>
</evidence>
<sequence>MVWRTKLIGIEMRLDFRPDRGIYDLLIKNASYSRDNGRFECRVKAVGTGADVHQEYYNVTVLTPPQPPQVAAGNIAIATEDKRQELTCSSIGSSQPLQATINRGGSKDLQTSSTLIVTPRRDDDGVTYRCVVWNRAMPEGQRLETTVTLSVN</sequence>
<keyword evidence="7" id="KW-1185">Reference proteome</keyword>
<dbReference type="InterPro" id="IPR051275">
    <property type="entry name" value="Cell_adhesion_signaling"/>
</dbReference>
<dbReference type="GO" id="GO:0005886">
    <property type="term" value="C:plasma membrane"/>
    <property type="evidence" value="ECO:0007669"/>
    <property type="project" value="TreeGrafter"/>
</dbReference>
<dbReference type="InterPro" id="IPR013783">
    <property type="entry name" value="Ig-like_fold"/>
</dbReference>
<dbReference type="VEuPathDB" id="VectorBase:PPAI007962"/>
<name>A0A1B0DIH7_PHLPP</name>
<evidence type="ECO:0000313" key="6">
    <source>
        <dbReference type="EnsemblMetazoa" id="PPAI007962-PA"/>
    </source>
</evidence>
<accession>A0A1B0DIH7</accession>
<evidence type="ECO:0000256" key="1">
    <source>
        <dbReference type="ARBA" id="ARBA00004479"/>
    </source>
</evidence>
<dbReference type="AlphaFoldDB" id="A0A1B0DIH7"/>
<dbReference type="SUPFAM" id="SSF48726">
    <property type="entry name" value="Immunoglobulin"/>
    <property type="match status" value="1"/>
</dbReference>
<dbReference type="PROSITE" id="PS50835">
    <property type="entry name" value="IG_LIKE"/>
    <property type="match status" value="1"/>
</dbReference>
<dbReference type="GO" id="GO:0005911">
    <property type="term" value="C:cell-cell junction"/>
    <property type="evidence" value="ECO:0007669"/>
    <property type="project" value="TreeGrafter"/>
</dbReference>
<proteinExistence type="predicted"/>
<dbReference type="EnsemblMetazoa" id="PPAI007962-RA">
    <property type="protein sequence ID" value="PPAI007962-PA"/>
    <property type="gene ID" value="PPAI007962"/>
</dbReference>
<dbReference type="Proteomes" id="UP000092462">
    <property type="component" value="Unassembled WGS sequence"/>
</dbReference>
<evidence type="ECO:0000313" key="7">
    <source>
        <dbReference type="Proteomes" id="UP000092462"/>
    </source>
</evidence>
<protein>
    <submittedName>
        <fullName evidence="6">Uncharacterized protein</fullName>
    </submittedName>
</protein>
<evidence type="ECO:0000256" key="2">
    <source>
        <dbReference type="ARBA" id="ARBA00023136"/>
    </source>
</evidence>
<dbReference type="InterPro" id="IPR036179">
    <property type="entry name" value="Ig-like_dom_sf"/>
</dbReference>
<reference evidence="6" key="1">
    <citation type="submission" date="2022-08" db="UniProtKB">
        <authorList>
            <consortium name="EnsemblMetazoa"/>
        </authorList>
    </citation>
    <scope>IDENTIFICATION</scope>
    <source>
        <strain evidence="6">Israel</strain>
    </source>
</reference>